<dbReference type="Proteomes" id="UP000321224">
    <property type="component" value="Unassembled WGS sequence"/>
</dbReference>
<accession>A0A511HQ66</accession>
<evidence type="ECO:0000313" key="9">
    <source>
        <dbReference type="EMBL" id="SDF08576.1"/>
    </source>
</evidence>
<evidence type="ECO:0000256" key="6">
    <source>
        <dbReference type="SAM" id="MobiDB-lite"/>
    </source>
</evidence>
<dbReference type="EMBL" id="BJVY01000127">
    <property type="protein sequence ID" value="GEL75721.1"/>
    <property type="molecule type" value="Genomic_DNA"/>
</dbReference>
<dbReference type="Pfam" id="PF03631">
    <property type="entry name" value="Virul_fac_BrkB"/>
    <property type="match status" value="1"/>
</dbReference>
<dbReference type="Proteomes" id="UP000198717">
    <property type="component" value="Unassembled WGS sequence"/>
</dbReference>
<protein>
    <submittedName>
        <fullName evidence="9">Membrane protein</fullName>
    </submittedName>
</protein>
<evidence type="ECO:0000313" key="10">
    <source>
        <dbReference type="Proteomes" id="UP000198717"/>
    </source>
</evidence>
<reference evidence="9 10" key="1">
    <citation type="submission" date="2016-10" db="EMBL/GenBank/DDBJ databases">
        <authorList>
            <person name="Varghese N."/>
            <person name="Submissions S."/>
        </authorList>
    </citation>
    <scope>NUCLEOTIDE SEQUENCE [LARGE SCALE GENOMIC DNA]</scope>
    <source>
        <strain evidence="9 10">DSM 2260</strain>
    </source>
</reference>
<dbReference type="PANTHER" id="PTHR30213:SF0">
    <property type="entry name" value="UPF0761 MEMBRANE PROTEIN YIHY"/>
    <property type="match status" value="1"/>
</dbReference>
<evidence type="ECO:0000256" key="3">
    <source>
        <dbReference type="ARBA" id="ARBA00022692"/>
    </source>
</evidence>
<dbReference type="PANTHER" id="PTHR30213">
    <property type="entry name" value="INNER MEMBRANE PROTEIN YHJD"/>
    <property type="match status" value="1"/>
</dbReference>
<evidence type="ECO:0000256" key="4">
    <source>
        <dbReference type="ARBA" id="ARBA00022989"/>
    </source>
</evidence>
<feature type="region of interest" description="Disordered" evidence="6">
    <location>
        <begin position="1"/>
        <end position="28"/>
    </location>
</feature>
<keyword evidence="10" id="KW-1185">Reference proteome</keyword>
<organism evidence="8 11">
    <name type="scientific">Myxococcus virescens</name>
    <dbReference type="NCBI Taxonomy" id="83456"/>
    <lineage>
        <taxon>Bacteria</taxon>
        <taxon>Pseudomonadati</taxon>
        <taxon>Myxococcota</taxon>
        <taxon>Myxococcia</taxon>
        <taxon>Myxococcales</taxon>
        <taxon>Cystobacterineae</taxon>
        <taxon>Myxococcaceae</taxon>
        <taxon>Myxococcus</taxon>
    </lineage>
</organism>
<sequence length="301" mass="32006">MKGVPRSLTRKEAPGAERRPARAHGGLPGSAAEWADILGRLRRDWQRNKLSDAAAALTFYGLLALFPFLLLTVALAGLVIQPSQVEALIGALGREVPPAFSRLLYEQLAQLTSGPGRGLLTISALAAAGSATAGVRSLMTALNTAYAVTESRPRWKLLGMAFGMTLAGAVLAPLAGFIAVAAPALATRLGGPWATLAGWLRFPLAALLMMILWAVLYSVLPDTRQRFKFITPGSVAGVLVWLAASLGFSFYVSRFSTFGITYGALGGIIILILWMWISSLALLLGAEFNAVLGRRSTEDKR</sequence>
<keyword evidence="5 7" id="KW-0472">Membrane</keyword>
<keyword evidence="3 7" id="KW-0812">Transmembrane</keyword>
<evidence type="ECO:0000313" key="11">
    <source>
        <dbReference type="Proteomes" id="UP000321224"/>
    </source>
</evidence>
<feature type="transmembrane region" description="Helical" evidence="7">
    <location>
        <begin position="53"/>
        <end position="80"/>
    </location>
</feature>
<evidence type="ECO:0000256" key="2">
    <source>
        <dbReference type="ARBA" id="ARBA00022475"/>
    </source>
</evidence>
<name>A0A511HQ66_9BACT</name>
<keyword evidence="2" id="KW-1003">Cell membrane</keyword>
<feature type="transmembrane region" description="Helical" evidence="7">
    <location>
        <begin position="118"/>
        <end position="139"/>
    </location>
</feature>
<feature type="transmembrane region" description="Helical" evidence="7">
    <location>
        <begin position="198"/>
        <end position="217"/>
    </location>
</feature>
<evidence type="ECO:0000256" key="7">
    <source>
        <dbReference type="SAM" id="Phobius"/>
    </source>
</evidence>
<evidence type="ECO:0000256" key="1">
    <source>
        <dbReference type="ARBA" id="ARBA00004651"/>
    </source>
</evidence>
<dbReference type="EMBL" id="FNAJ01000019">
    <property type="protein sequence ID" value="SDF08576.1"/>
    <property type="molecule type" value="Genomic_DNA"/>
</dbReference>
<keyword evidence="4 7" id="KW-1133">Transmembrane helix</keyword>
<comment type="caution">
    <text evidence="8">The sequence shown here is derived from an EMBL/GenBank/DDBJ whole genome shotgun (WGS) entry which is preliminary data.</text>
</comment>
<dbReference type="RefSeq" id="WP_244172245.1">
    <property type="nucleotide sequence ID" value="NZ_BJVY01000127.1"/>
</dbReference>
<proteinExistence type="predicted"/>
<feature type="transmembrane region" description="Helical" evidence="7">
    <location>
        <begin position="160"/>
        <end position="186"/>
    </location>
</feature>
<evidence type="ECO:0000313" key="8">
    <source>
        <dbReference type="EMBL" id="GEL75721.1"/>
    </source>
</evidence>
<evidence type="ECO:0000256" key="5">
    <source>
        <dbReference type="ARBA" id="ARBA00023136"/>
    </source>
</evidence>
<feature type="compositionally biased region" description="Basic and acidic residues" evidence="6">
    <location>
        <begin position="9"/>
        <end position="20"/>
    </location>
</feature>
<gene>
    <name evidence="8" type="ORF">MVI01_75050</name>
    <name evidence="9" type="ORF">SAMN04488504_119108</name>
</gene>
<dbReference type="NCBIfam" id="TIGR00765">
    <property type="entry name" value="yihY_not_rbn"/>
    <property type="match status" value="1"/>
</dbReference>
<feature type="transmembrane region" description="Helical" evidence="7">
    <location>
        <begin position="229"/>
        <end position="252"/>
    </location>
</feature>
<dbReference type="AlphaFoldDB" id="A0A511HQ66"/>
<dbReference type="GO" id="GO:0005886">
    <property type="term" value="C:plasma membrane"/>
    <property type="evidence" value="ECO:0007669"/>
    <property type="project" value="UniProtKB-SubCell"/>
</dbReference>
<dbReference type="InterPro" id="IPR017039">
    <property type="entry name" value="Virul_fac_BrkB"/>
</dbReference>
<dbReference type="PIRSF" id="PIRSF035875">
    <property type="entry name" value="RNase_BN"/>
    <property type="match status" value="1"/>
</dbReference>
<feature type="transmembrane region" description="Helical" evidence="7">
    <location>
        <begin position="264"/>
        <end position="286"/>
    </location>
</feature>
<reference evidence="8 11" key="2">
    <citation type="submission" date="2019-07" db="EMBL/GenBank/DDBJ databases">
        <title>Whole genome shotgun sequence of Myxococcus virescens NBRC 100334.</title>
        <authorList>
            <person name="Hosoyama A."/>
            <person name="Uohara A."/>
            <person name="Ohji S."/>
            <person name="Ichikawa N."/>
        </authorList>
    </citation>
    <scope>NUCLEOTIDE SEQUENCE [LARGE SCALE GENOMIC DNA]</scope>
    <source>
        <strain evidence="8 11">NBRC 100334</strain>
    </source>
</reference>
<comment type="subcellular location">
    <subcellularLocation>
        <location evidence="1">Cell membrane</location>
        <topology evidence="1">Multi-pass membrane protein</topology>
    </subcellularLocation>
</comment>